<dbReference type="GO" id="GO:0070401">
    <property type="term" value="F:NADP+ binding"/>
    <property type="evidence" value="ECO:0007669"/>
    <property type="project" value="InterPro"/>
</dbReference>
<dbReference type="Gene3D" id="3.30.360.10">
    <property type="entry name" value="Dihydrodipicolinate Reductase, domain 2"/>
    <property type="match status" value="1"/>
</dbReference>
<evidence type="ECO:0000256" key="5">
    <source>
        <dbReference type="HAMAP-Rule" id="MF_00150"/>
    </source>
</evidence>
<dbReference type="GO" id="GO:0051287">
    <property type="term" value="F:NAD binding"/>
    <property type="evidence" value="ECO:0007669"/>
    <property type="project" value="InterPro"/>
</dbReference>
<evidence type="ECO:0000256" key="1">
    <source>
        <dbReference type="ARBA" id="ARBA00022571"/>
    </source>
</evidence>
<dbReference type="InterPro" id="IPR058924">
    <property type="entry name" value="AGPR_dimerisation_dom"/>
</dbReference>
<protein>
    <recommendedName>
        <fullName evidence="5">N-acetyl-gamma-glutamyl-phosphate reductase</fullName>
        <shortName evidence="5">AGPR</shortName>
        <ecNumber evidence="5">1.2.1.38</ecNumber>
    </recommendedName>
    <alternativeName>
        <fullName evidence="5">N-acetyl-glutamate semialdehyde dehydrogenase</fullName>
        <shortName evidence="5">NAGSA dehydrogenase</shortName>
    </alternativeName>
</protein>
<evidence type="ECO:0000259" key="6">
    <source>
        <dbReference type="SMART" id="SM00859"/>
    </source>
</evidence>
<dbReference type="NCBIfam" id="TIGR01850">
    <property type="entry name" value="argC"/>
    <property type="match status" value="1"/>
</dbReference>
<dbReference type="InterPro" id="IPR000534">
    <property type="entry name" value="Semialdehyde_DH_NAD-bd"/>
</dbReference>
<evidence type="ECO:0000313" key="8">
    <source>
        <dbReference type="Proteomes" id="UP001142374"/>
    </source>
</evidence>
<dbReference type="Pfam" id="PF01118">
    <property type="entry name" value="Semialdhyde_dh"/>
    <property type="match status" value="1"/>
</dbReference>
<keyword evidence="8" id="KW-1185">Reference proteome</keyword>
<comment type="catalytic activity">
    <reaction evidence="5">
        <text>N-acetyl-L-glutamate 5-semialdehyde + phosphate + NADP(+) = N-acetyl-L-glutamyl 5-phosphate + NADPH + H(+)</text>
        <dbReference type="Rhea" id="RHEA:21588"/>
        <dbReference type="ChEBI" id="CHEBI:15378"/>
        <dbReference type="ChEBI" id="CHEBI:29123"/>
        <dbReference type="ChEBI" id="CHEBI:43474"/>
        <dbReference type="ChEBI" id="CHEBI:57783"/>
        <dbReference type="ChEBI" id="CHEBI:57936"/>
        <dbReference type="ChEBI" id="CHEBI:58349"/>
        <dbReference type="EC" id="1.2.1.38"/>
    </reaction>
</comment>
<gene>
    <name evidence="5 7" type="primary">argC</name>
    <name evidence="7" type="ORF">NQU55_29720</name>
</gene>
<keyword evidence="5" id="KW-0963">Cytoplasm</keyword>
<evidence type="ECO:0000256" key="4">
    <source>
        <dbReference type="ARBA" id="ARBA00023002"/>
    </source>
</evidence>
<dbReference type="SUPFAM" id="SSF51735">
    <property type="entry name" value="NAD(P)-binding Rossmann-fold domains"/>
    <property type="match status" value="1"/>
</dbReference>
<dbReference type="HAMAP" id="MF_00150">
    <property type="entry name" value="ArgC_type1"/>
    <property type="match status" value="1"/>
</dbReference>
<comment type="caution">
    <text evidence="7">The sequence shown here is derived from an EMBL/GenBank/DDBJ whole genome shotgun (WGS) entry which is preliminary data.</text>
</comment>
<dbReference type="RefSeq" id="WP_256791499.1">
    <property type="nucleotide sequence ID" value="NZ_JANIID010000035.1"/>
</dbReference>
<dbReference type="AlphaFoldDB" id="A0A9X2LMY5"/>
<dbReference type="CDD" id="cd17895">
    <property type="entry name" value="AGPR_1_N"/>
    <property type="match status" value="1"/>
</dbReference>
<dbReference type="InterPro" id="IPR000706">
    <property type="entry name" value="AGPR_type-1"/>
</dbReference>
<dbReference type="PANTHER" id="PTHR32338:SF10">
    <property type="entry name" value="N-ACETYL-GAMMA-GLUTAMYL-PHOSPHATE REDUCTASE, CHLOROPLASTIC-RELATED"/>
    <property type="match status" value="1"/>
</dbReference>
<keyword evidence="1 5" id="KW-0055">Arginine biosynthesis</keyword>
<comment type="pathway">
    <text evidence="5">Amino-acid biosynthesis; L-arginine biosynthesis; N(2)-acetyl-L-ornithine from L-glutamate: step 3/4.</text>
</comment>
<keyword evidence="2 5" id="KW-0028">Amino-acid biosynthesis</keyword>
<dbReference type="EC" id="1.2.1.38" evidence="5"/>
<comment type="subcellular location">
    <subcellularLocation>
        <location evidence="5">Cytoplasm</location>
    </subcellularLocation>
</comment>
<dbReference type="InterPro" id="IPR050085">
    <property type="entry name" value="AGPR"/>
</dbReference>
<reference evidence="7" key="1">
    <citation type="submission" date="2022-06" db="EMBL/GenBank/DDBJ databases">
        <title>WGS of actinobacteria.</title>
        <authorList>
            <person name="Thawai C."/>
        </authorList>
    </citation>
    <scope>NUCLEOTIDE SEQUENCE</scope>
    <source>
        <strain evidence="7">AA8</strain>
    </source>
</reference>
<evidence type="ECO:0000256" key="3">
    <source>
        <dbReference type="ARBA" id="ARBA00022857"/>
    </source>
</evidence>
<keyword evidence="3 5" id="KW-0521">NADP</keyword>
<dbReference type="Gene3D" id="3.40.50.720">
    <property type="entry name" value="NAD(P)-binding Rossmann-like Domain"/>
    <property type="match status" value="1"/>
</dbReference>
<evidence type="ECO:0000256" key="2">
    <source>
        <dbReference type="ARBA" id="ARBA00022605"/>
    </source>
</evidence>
<dbReference type="Pfam" id="PF22698">
    <property type="entry name" value="Semialdhyde_dhC_1"/>
    <property type="match status" value="1"/>
</dbReference>
<proteinExistence type="inferred from homology"/>
<organism evidence="7 8">
    <name type="scientific">Streptomyces telluris</name>
    <dbReference type="NCBI Taxonomy" id="2720021"/>
    <lineage>
        <taxon>Bacteria</taxon>
        <taxon>Bacillati</taxon>
        <taxon>Actinomycetota</taxon>
        <taxon>Actinomycetes</taxon>
        <taxon>Kitasatosporales</taxon>
        <taxon>Streptomycetaceae</taxon>
        <taxon>Streptomyces</taxon>
    </lineage>
</organism>
<feature type="active site" evidence="5">
    <location>
        <position position="155"/>
    </location>
</feature>
<evidence type="ECO:0000313" key="7">
    <source>
        <dbReference type="EMBL" id="MCQ8773906.1"/>
    </source>
</evidence>
<dbReference type="EMBL" id="JANIID010000035">
    <property type="protein sequence ID" value="MCQ8773906.1"/>
    <property type="molecule type" value="Genomic_DNA"/>
</dbReference>
<feature type="domain" description="Semialdehyde dehydrogenase NAD-binding" evidence="6">
    <location>
        <begin position="10"/>
        <end position="147"/>
    </location>
</feature>
<sequence length="363" mass="38865">MNTQKNQDLTVGVIGGTGYAGGELCRLLLGHPNVARILPTSREEKDFEEIHPNLLGSGLSFLTTDRLAERAEELDVVFFSTPTGEAMRTARHYLDRGARVIDLSADFRFADPAAYERAHGPRHESPDLLREAVYGVTELYREHIAKARLVANPGCYAITAILGLTPLLQGPATGRRVSVHAVNGTTGAGVTPKRALMHAEVAGSMLAYSLGGHRHGPELEEVLGGLSGRPVEVDLNTTHGDFARGIHLQANVDVPAGTTRDDLVALYQEFYGAGAAGEYFVRVNARSPRGGLNVKDYSLYPSIAAVNGSNFCHLGLDVDTERNIAKVVAVTDNLVKGAAGSAIQNMNVMLGIDETTGLRHHAL</sequence>
<dbReference type="SMART" id="SM00859">
    <property type="entry name" value="Semialdhyde_dh"/>
    <property type="match status" value="1"/>
</dbReference>
<name>A0A9X2LMY5_9ACTN</name>
<dbReference type="PANTHER" id="PTHR32338">
    <property type="entry name" value="N-ACETYL-GAMMA-GLUTAMYL-PHOSPHATE REDUCTASE, CHLOROPLASTIC-RELATED-RELATED"/>
    <property type="match status" value="1"/>
</dbReference>
<comment type="similarity">
    <text evidence="5">Belongs to the NAGSA dehydrogenase family. Type 1 subfamily.</text>
</comment>
<dbReference type="Proteomes" id="UP001142374">
    <property type="component" value="Unassembled WGS sequence"/>
</dbReference>
<keyword evidence="4 5" id="KW-0560">Oxidoreductase</keyword>
<dbReference type="GO" id="GO:0005737">
    <property type="term" value="C:cytoplasm"/>
    <property type="evidence" value="ECO:0007669"/>
    <property type="project" value="UniProtKB-SubCell"/>
</dbReference>
<comment type="function">
    <text evidence="5">Catalyzes the NADPH-dependent reduction of N-acetyl-5-glutamyl phosphate to yield N-acetyl-L-glutamate 5-semialdehyde.</text>
</comment>
<dbReference type="GO" id="GO:0006526">
    <property type="term" value="P:L-arginine biosynthetic process"/>
    <property type="evidence" value="ECO:0007669"/>
    <property type="project" value="UniProtKB-UniRule"/>
</dbReference>
<dbReference type="SUPFAM" id="SSF55347">
    <property type="entry name" value="Glyceraldehyde-3-phosphate dehydrogenase-like, C-terminal domain"/>
    <property type="match status" value="1"/>
</dbReference>
<dbReference type="InterPro" id="IPR036291">
    <property type="entry name" value="NAD(P)-bd_dom_sf"/>
</dbReference>
<dbReference type="GO" id="GO:0003942">
    <property type="term" value="F:N-acetyl-gamma-glutamyl-phosphate reductase activity"/>
    <property type="evidence" value="ECO:0007669"/>
    <property type="project" value="UniProtKB-UniRule"/>
</dbReference>
<accession>A0A9X2LMY5</accession>